<dbReference type="InterPro" id="IPR029058">
    <property type="entry name" value="AB_hydrolase_fold"/>
</dbReference>
<dbReference type="EMBL" id="SMJW01000005">
    <property type="protein sequence ID" value="TDC19795.1"/>
    <property type="molecule type" value="Genomic_DNA"/>
</dbReference>
<evidence type="ECO:0000313" key="4">
    <source>
        <dbReference type="Proteomes" id="UP000295431"/>
    </source>
</evidence>
<accession>A0A4R4PBK9</accession>
<keyword evidence="4" id="KW-1185">Reference proteome</keyword>
<dbReference type="InterPro" id="IPR000073">
    <property type="entry name" value="AB_hydrolase_1"/>
</dbReference>
<reference evidence="3 4" key="1">
    <citation type="submission" date="2019-03" db="EMBL/GenBank/DDBJ databases">
        <title>Draft genome sequences of novel Actinobacteria.</title>
        <authorList>
            <person name="Sahin N."/>
            <person name="Ay H."/>
            <person name="Saygin H."/>
        </authorList>
    </citation>
    <scope>NUCLEOTIDE SEQUENCE [LARGE SCALE GENOMIC DNA]</scope>
    <source>
        <strain evidence="3 4">DSM 45347</strain>
    </source>
</reference>
<evidence type="ECO:0000256" key="1">
    <source>
        <dbReference type="ARBA" id="ARBA00022801"/>
    </source>
</evidence>
<dbReference type="OrthoDB" id="3507586at2"/>
<keyword evidence="1 3" id="KW-0378">Hydrolase</keyword>
<evidence type="ECO:0000259" key="2">
    <source>
        <dbReference type="Pfam" id="PF00561"/>
    </source>
</evidence>
<dbReference type="AlphaFoldDB" id="A0A4R4PBK9"/>
<gene>
    <name evidence="3" type="ORF">E1284_02175</name>
</gene>
<dbReference type="RefSeq" id="WP_131936457.1">
    <property type="nucleotide sequence ID" value="NZ_BAAAMX010000002.1"/>
</dbReference>
<proteinExistence type="predicted"/>
<organism evidence="3 4">
    <name type="scientific">Actinomadura bangladeshensis</name>
    <dbReference type="NCBI Taxonomy" id="453573"/>
    <lineage>
        <taxon>Bacteria</taxon>
        <taxon>Bacillati</taxon>
        <taxon>Actinomycetota</taxon>
        <taxon>Actinomycetes</taxon>
        <taxon>Streptosporangiales</taxon>
        <taxon>Thermomonosporaceae</taxon>
        <taxon>Actinomadura</taxon>
    </lineage>
</organism>
<dbReference type="Pfam" id="PF00561">
    <property type="entry name" value="Abhydrolase_1"/>
    <property type="match status" value="1"/>
</dbReference>
<protein>
    <submittedName>
        <fullName evidence="3">Alpha/beta hydrolase</fullName>
    </submittedName>
</protein>
<name>A0A4R4PBK9_9ACTN</name>
<evidence type="ECO:0000313" key="3">
    <source>
        <dbReference type="EMBL" id="TDC19795.1"/>
    </source>
</evidence>
<dbReference type="PRINTS" id="PR00412">
    <property type="entry name" value="EPOXHYDRLASE"/>
</dbReference>
<dbReference type="PANTHER" id="PTHR43329">
    <property type="entry name" value="EPOXIDE HYDROLASE"/>
    <property type="match status" value="1"/>
</dbReference>
<dbReference type="SUPFAM" id="SSF53474">
    <property type="entry name" value="alpha/beta-Hydrolases"/>
    <property type="match status" value="1"/>
</dbReference>
<dbReference type="GO" id="GO:0016787">
    <property type="term" value="F:hydrolase activity"/>
    <property type="evidence" value="ECO:0007669"/>
    <property type="project" value="UniProtKB-KW"/>
</dbReference>
<sequence>MTTTLSHDQVAVGDVVLHVAEAGDPAGRPFLLLHGWPESWRTWTGVMGAARQGGRLIAIDLPGIGASAGRVAGGAKLRIAEVVHGLVQKLGLEDLTLVGHDAGGMVAYAYLRRYGAGRVVIMNTVIPGVAPWWDVVGDPRVWHFGLHSVASLPETLVRGRQAEYFDYFYDVLSADPARITGGSRGAHVAAYRDDAALTAGFDLYRGFDQDVRDNAAFAEGPPADTPLLYLRGAHEGGDIAAYERGLRDAGVRNVIAGVLPEAGHFAQEETPAQVWRAIRDFSARNAVE</sequence>
<dbReference type="Gene3D" id="3.40.50.1820">
    <property type="entry name" value="alpha/beta hydrolase"/>
    <property type="match status" value="1"/>
</dbReference>
<feature type="domain" description="AB hydrolase-1" evidence="2">
    <location>
        <begin position="29"/>
        <end position="124"/>
    </location>
</feature>
<comment type="caution">
    <text evidence="3">The sequence shown here is derived from an EMBL/GenBank/DDBJ whole genome shotgun (WGS) entry which is preliminary data.</text>
</comment>
<dbReference type="InterPro" id="IPR000639">
    <property type="entry name" value="Epox_hydrolase-like"/>
</dbReference>
<dbReference type="Proteomes" id="UP000295431">
    <property type="component" value="Unassembled WGS sequence"/>
</dbReference>